<dbReference type="Pfam" id="PF00155">
    <property type="entry name" value="Aminotran_1_2"/>
    <property type="match status" value="1"/>
</dbReference>
<dbReference type="EMBL" id="JBEPLU010000001">
    <property type="protein sequence ID" value="MET3525823.1"/>
    <property type="molecule type" value="Genomic_DNA"/>
</dbReference>
<keyword evidence="5 9" id="KW-0032">Aminotransferase</keyword>
<dbReference type="InterPro" id="IPR015424">
    <property type="entry name" value="PyrdxlP-dep_Trfase"/>
</dbReference>
<keyword evidence="12" id="KW-1185">Reference proteome</keyword>
<dbReference type="Gene3D" id="3.40.640.10">
    <property type="entry name" value="Type I PLP-dependent aspartate aminotransferase-like (Major domain)"/>
    <property type="match status" value="1"/>
</dbReference>
<feature type="domain" description="Aminotransferase class I/classII large" evidence="10">
    <location>
        <begin position="39"/>
        <end position="367"/>
    </location>
</feature>
<gene>
    <name evidence="9" type="primary">hisC</name>
    <name evidence="11" type="ORF">ABID41_000918</name>
</gene>
<evidence type="ECO:0000256" key="5">
    <source>
        <dbReference type="ARBA" id="ARBA00022576"/>
    </source>
</evidence>
<dbReference type="PANTHER" id="PTHR43643">
    <property type="entry name" value="HISTIDINOL-PHOSPHATE AMINOTRANSFERASE 2"/>
    <property type="match status" value="1"/>
</dbReference>
<accession>A0ABV2EFL3</accession>
<comment type="caution">
    <text evidence="11">The sequence shown here is derived from an EMBL/GenBank/DDBJ whole genome shotgun (WGS) entry which is preliminary data.</text>
</comment>
<evidence type="ECO:0000256" key="2">
    <source>
        <dbReference type="ARBA" id="ARBA00005011"/>
    </source>
</evidence>
<keyword evidence="7 9" id="KW-0663">Pyridoxal phosphate</keyword>
<evidence type="ECO:0000313" key="12">
    <source>
        <dbReference type="Proteomes" id="UP001549110"/>
    </source>
</evidence>
<reference evidence="11 12" key="1">
    <citation type="submission" date="2024-06" db="EMBL/GenBank/DDBJ databases">
        <title>Genomic Encyclopedia of Type Strains, Phase IV (KMG-IV): sequencing the most valuable type-strain genomes for metagenomic binning, comparative biology and taxonomic classification.</title>
        <authorList>
            <person name="Goeker M."/>
        </authorList>
    </citation>
    <scope>NUCLEOTIDE SEQUENCE [LARGE SCALE GENOMIC DNA]</scope>
    <source>
        <strain evidence="11 12">DSM 17809</strain>
    </source>
</reference>
<evidence type="ECO:0000256" key="6">
    <source>
        <dbReference type="ARBA" id="ARBA00022679"/>
    </source>
</evidence>
<keyword evidence="9" id="KW-0028">Amino-acid biosynthesis</keyword>
<dbReference type="HAMAP" id="MF_01023">
    <property type="entry name" value="HisC_aminotrans_2"/>
    <property type="match status" value="1"/>
</dbReference>
<dbReference type="InterPro" id="IPR005861">
    <property type="entry name" value="HisP_aminotrans"/>
</dbReference>
<evidence type="ECO:0000256" key="3">
    <source>
        <dbReference type="ARBA" id="ARBA00007970"/>
    </source>
</evidence>
<comment type="catalytic activity">
    <reaction evidence="8 9">
        <text>L-histidinol phosphate + 2-oxoglutarate = 3-(imidazol-4-yl)-2-oxopropyl phosphate + L-glutamate</text>
        <dbReference type="Rhea" id="RHEA:23744"/>
        <dbReference type="ChEBI" id="CHEBI:16810"/>
        <dbReference type="ChEBI" id="CHEBI:29985"/>
        <dbReference type="ChEBI" id="CHEBI:57766"/>
        <dbReference type="ChEBI" id="CHEBI:57980"/>
        <dbReference type="EC" id="2.6.1.9"/>
    </reaction>
</comment>
<dbReference type="InterPro" id="IPR015422">
    <property type="entry name" value="PyrdxlP-dep_Trfase_small"/>
</dbReference>
<proteinExistence type="inferred from homology"/>
<feature type="modified residue" description="N6-(pyridoxal phosphate)lysine" evidence="9">
    <location>
        <position position="230"/>
    </location>
</feature>
<dbReference type="RefSeq" id="WP_331928421.1">
    <property type="nucleotide sequence ID" value="NZ_JBEPLU010000001.1"/>
</dbReference>
<dbReference type="SUPFAM" id="SSF53383">
    <property type="entry name" value="PLP-dependent transferases"/>
    <property type="match status" value="1"/>
</dbReference>
<evidence type="ECO:0000313" key="11">
    <source>
        <dbReference type="EMBL" id="MET3525823.1"/>
    </source>
</evidence>
<comment type="cofactor">
    <cofactor evidence="1 9">
        <name>pyridoxal 5'-phosphate</name>
        <dbReference type="ChEBI" id="CHEBI:597326"/>
    </cofactor>
</comment>
<dbReference type="Gene3D" id="3.90.1150.10">
    <property type="entry name" value="Aspartate Aminotransferase, domain 1"/>
    <property type="match status" value="1"/>
</dbReference>
<protein>
    <recommendedName>
        <fullName evidence="9">Histidinol-phosphate aminotransferase</fullName>
        <ecNumber evidence="9">2.6.1.9</ecNumber>
    </recommendedName>
    <alternativeName>
        <fullName evidence="9">Imidazole acetol-phosphate transaminase</fullName>
    </alternativeName>
</protein>
<evidence type="ECO:0000256" key="7">
    <source>
        <dbReference type="ARBA" id="ARBA00022898"/>
    </source>
</evidence>
<keyword evidence="9" id="KW-0368">Histidine biosynthesis</keyword>
<comment type="similarity">
    <text evidence="3 9">Belongs to the class-II pyridoxal-phosphate-dependent aminotransferase family. Histidinol-phosphate aminotransferase subfamily.</text>
</comment>
<dbReference type="InterPro" id="IPR050106">
    <property type="entry name" value="HistidinolP_aminotransfase"/>
</dbReference>
<evidence type="ECO:0000256" key="9">
    <source>
        <dbReference type="HAMAP-Rule" id="MF_01023"/>
    </source>
</evidence>
<evidence type="ECO:0000256" key="4">
    <source>
        <dbReference type="ARBA" id="ARBA00011738"/>
    </source>
</evidence>
<comment type="pathway">
    <text evidence="2 9">Amino-acid biosynthesis; L-histidine biosynthesis; L-histidine from 5-phospho-alpha-D-ribose 1-diphosphate: step 7/9.</text>
</comment>
<dbReference type="CDD" id="cd00609">
    <property type="entry name" value="AAT_like"/>
    <property type="match status" value="1"/>
</dbReference>
<dbReference type="EC" id="2.6.1.9" evidence="9"/>
<evidence type="ECO:0000259" key="10">
    <source>
        <dbReference type="Pfam" id="PF00155"/>
    </source>
</evidence>
<dbReference type="InterPro" id="IPR004839">
    <property type="entry name" value="Aminotransferase_I/II_large"/>
</dbReference>
<dbReference type="PANTHER" id="PTHR43643:SF3">
    <property type="entry name" value="HISTIDINOL-PHOSPHATE AMINOTRANSFERASE"/>
    <property type="match status" value="1"/>
</dbReference>
<sequence length="373" mass="40871">MSEVLTDRSAAPRPVPKPGILDIAPYVPGKAKVEGVAHPLKLSANENILGSSPKAREAFATAFDQLQMYPDGRSNELREAIATKYGLEPERLLFGCGSDEIFQLLNQTFLEPGDNIVQGEFGFGAYAIGARACQAEVRMAPEPNYRIDVDELLKLVDARTRIVFVANPANPTGTWNLRQEIRRLHAGLPPAVVLCLDGAYAEFCDDPDYEDGMSLVREFDNVVVTRTFSKLHGLAALRVGWAYMPAEMASAVDRIRLPFNVNIPAQLAAVAALGDDDFQRRSLDLVNQWRPWLTQQLGGLGLEPLPSAANFVLVGFPTTPGRTAREADAFLSARGLITRYVAGYGLPNHLRITIGLEEHNRAVVEALSEFMRG</sequence>
<organism evidence="11 12">
    <name type="scientific">Phenylobacterium koreense</name>
    <dbReference type="NCBI Taxonomy" id="266125"/>
    <lineage>
        <taxon>Bacteria</taxon>
        <taxon>Pseudomonadati</taxon>
        <taxon>Pseudomonadota</taxon>
        <taxon>Alphaproteobacteria</taxon>
        <taxon>Caulobacterales</taxon>
        <taxon>Caulobacteraceae</taxon>
        <taxon>Phenylobacterium</taxon>
    </lineage>
</organism>
<dbReference type="InterPro" id="IPR015421">
    <property type="entry name" value="PyrdxlP-dep_Trfase_major"/>
</dbReference>
<keyword evidence="6 9" id="KW-0808">Transferase</keyword>
<evidence type="ECO:0000256" key="1">
    <source>
        <dbReference type="ARBA" id="ARBA00001933"/>
    </source>
</evidence>
<name>A0ABV2EFL3_9CAUL</name>
<dbReference type="Proteomes" id="UP001549110">
    <property type="component" value="Unassembled WGS sequence"/>
</dbReference>
<dbReference type="GO" id="GO:0004400">
    <property type="term" value="F:histidinol-phosphate transaminase activity"/>
    <property type="evidence" value="ECO:0007669"/>
    <property type="project" value="UniProtKB-EC"/>
</dbReference>
<comment type="subunit">
    <text evidence="4 9">Homodimer.</text>
</comment>
<evidence type="ECO:0000256" key="8">
    <source>
        <dbReference type="ARBA" id="ARBA00047481"/>
    </source>
</evidence>
<dbReference type="NCBIfam" id="TIGR01141">
    <property type="entry name" value="hisC"/>
    <property type="match status" value="1"/>
</dbReference>